<evidence type="ECO:0000313" key="2">
    <source>
        <dbReference type="Proteomes" id="UP000296374"/>
    </source>
</evidence>
<proteinExistence type="predicted"/>
<dbReference type="AlphaFoldDB" id="A0A4Y5SV49"/>
<dbReference type="Proteomes" id="UP000296374">
    <property type="component" value="Plasmid unnamed1"/>
</dbReference>
<dbReference type="RefSeq" id="WP_139616532.1">
    <property type="nucleotide sequence ID" value="NZ_CP040765.1"/>
</dbReference>
<reference evidence="2" key="1">
    <citation type="submission" date="2019-05" db="EMBL/GenBank/DDBJ databases">
        <title>Tamlana fucoidanivorans sp. nov., isolated from the surface of algae collected from Fujian province in China.</title>
        <authorList>
            <person name="Li J."/>
        </authorList>
    </citation>
    <scope>NUCLEOTIDE SEQUENCE [LARGE SCALE GENOMIC DNA]</scope>
    <source>
        <strain evidence="2">2251</strain>
        <plasmid evidence="2">unnamed1</plasmid>
    </source>
</reference>
<dbReference type="SUPFAM" id="SSF110849">
    <property type="entry name" value="ParB/Sulfiredoxin"/>
    <property type="match status" value="1"/>
</dbReference>
<name>A0A4Y5SV49_9RHOB</name>
<organism evidence="1 2">
    <name type="scientific">Paracoccus liaowanqingii</name>
    <dbReference type="NCBI Taxonomy" id="2560053"/>
    <lineage>
        <taxon>Bacteria</taxon>
        <taxon>Pseudomonadati</taxon>
        <taxon>Pseudomonadota</taxon>
        <taxon>Alphaproteobacteria</taxon>
        <taxon>Rhodobacterales</taxon>
        <taxon>Paracoccaceae</taxon>
        <taxon>Paracoccus</taxon>
    </lineage>
</organism>
<gene>
    <name evidence="1" type="ORF">E4191_22505</name>
</gene>
<protein>
    <submittedName>
        <fullName evidence="1">Uncharacterized protein</fullName>
    </submittedName>
</protein>
<keyword evidence="1" id="KW-0614">Plasmid</keyword>
<dbReference type="EMBL" id="CP040765">
    <property type="protein sequence ID" value="QDA36843.1"/>
    <property type="molecule type" value="Genomic_DNA"/>
</dbReference>
<dbReference type="InterPro" id="IPR036086">
    <property type="entry name" value="ParB/Sulfiredoxin_sf"/>
</dbReference>
<evidence type="ECO:0000313" key="1">
    <source>
        <dbReference type="EMBL" id="QDA36843.1"/>
    </source>
</evidence>
<sequence>MPFESVAGLDAEMSRVASANDSDIQREIWLLGQPPLTDFLDYVKKGVDGGDKIDRGVLVDAWRDANDHYYDLEQHEAGIADTIQCFELPSSLDALARDLSDHEHFRNTFDRMPTTFGMVELDKIVVSQRRVTLPFVDALASQLGPHTDAVSLFRFCQPFERRDPQVEIRRLGNQRYVFMSASNDLRFHDVVLLGPSQILDRKSCAPVSGAIGAFVGYGSNFLTVIRSDDRMVLHNGYHRAVAMRAAGITHAPCVIQTVTRRDELEVAAAQPVVDDPAFYFRSARPPVLKDFFDPKIRTILRARRTQKHVEVNFEVKEYTVYEGGQ</sequence>
<accession>A0A4Y5SV49</accession>
<geneLocation type="plasmid" evidence="1 2">
    <name>unnamed1</name>
</geneLocation>
<dbReference type="KEGG" id="plia:E4191_22505"/>